<evidence type="ECO:0000259" key="2">
    <source>
        <dbReference type="Pfam" id="PF01408"/>
    </source>
</evidence>
<evidence type="ECO:0000256" key="1">
    <source>
        <dbReference type="ARBA" id="ARBA00010928"/>
    </source>
</evidence>
<dbReference type="AlphaFoldDB" id="A0A7X0SR28"/>
<gene>
    <name evidence="4" type="ORF">H7C18_21700</name>
</gene>
<evidence type="ECO:0000313" key="5">
    <source>
        <dbReference type="Proteomes" id="UP000564644"/>
    </source>
</evidence>
<feature type="domain" description="Gfo/Idh/MocA-like oxidoreductase N-terminal" evidence="2">
    <location>
        <begin position="8"/>
        <end position="125"/>
    </location>
</feature>
<dbReference type="Gene3D" id="3.40.50.720">
    <property type="entry name" value="NAD(P)-binding Rossmann-like Domain"/>
    <property type="match status" value="1"/>
</dbReference>
<dbReference type="Pfam" id="PF02894">
    <property type="entry name" value="GFO_IDH_MocA_C"/>
    <property type="match status" value="1"/>
</dbReference>
<dbReference type="PANTHER" id="PTHR43377">
    <property type="entry name" value="BILIVERDIN REDUCTASE A"/>
    <property type="match status" value="1"/>
</dbReference>
<dbReference type="SUPFAM" id="SSF51735">
    <property type="entry name" value="NAD(P)-binding Rossmann-fold domains"/>
    <property type="match status" value="1"/>
</dbReference>
<dbReference type="InterPro" id="IPR000683">
    <property type="entry name" value="Gfo/Idh/MocA-like_OxRdtase_N"/>
</dbReference>
<proteinExistence type="inferred from homology"/>
<dbReference type="InterPro" id="IPR036291">
    <property type="entry name" value="NAD(P)-bd_dom_sf"/>
</dbReference>
<dbReference type="PANTHER" id="PTHR43377:SF1">
    <property type="entry name" value="BILIVERDIN REDUCTASE A"/>
    <property type="match status" value="1"/>
</dbReference>
<dbReference type="EMBL" id="JACJVO010000028">
    <property type="protein sequence ID" value="MBB6733544.1"/>
    <property type="molecule type" value="Genomic_DNA"/>
</dbReference>
<protein>
    <submittedName>
        <fullName evidence="4">Gfo/Idh/MocA family oxidoreductase</fullName>
    </submittedName>
</protein>
<organism evidence="4 5">
    <name type="scientific">Cohnella zeiphila</name>
    <dbReference type="NCBI Taxonomy" id="2761120"/>
    <lineage>
        <taxon>Bacteria</taxon>
        <taxon>Bacillati</taxon>
        <taxon>Bacillota</taxon>
        <taxon>Bacilli</taxon>
        <taxon>Bacillales</taxon>
        <taxon>Paenibacillaceae</taxon>
        <taxon>Cohnella</taxon>
    </lineage>
</organism>
<dbReference type="SUPFAM" id="SSF55347">
    <property type="entry name" value="Glyceraldehyde-3-phosphate dehydrogenase-like, C-terminal domain"/>
    <property type="match status" value="1"/>
</dbReference>
<name>A0A7X0SR28_9BACL</name>
<evidence type="ECO:0000313" key="4">
    <source>
        <dbReference type="EMBL" id="MBB6733544.1"/>
    </source>
</evidence>
<dbReference type="Proteomes" id="UP000564644">
    <property type="component" value="Unassembled WGS sequence"/>
</dbReference>
<dbReference type="RefSeq" id="WP_185131210.1">
    <property type="nucleotide sequence ID" value="NZ_JACJVO010000028.1"/>
</dbReference>
<dbReference type="Gene3D" id="3.30.360.10">
    <property type="entry name" value="Dihydrodipicolinate Reductase, domain 2"/>
    <property type="match status" value="1"/>
</dbReference>
<dbReference type="InterPro" id="IPR051450">
    <property type="entry name" value="Gfo/Idh/MocA_Oxidoreductases"/>
</dbReference>
<dbReference type="GO" id="GO:0000166">
    <property type="term" value="F:nucleotide binding"/>
    <property type="evidence" value="ECO:0007669"/>
    <property type="project" value="InterPro"/>
</dbReference>
<sequence length="348" mass="37749">MREGRFAAAVVGCRMGRNHALTLASLPDFTLAGVCDLNAETAREVAERTGGPAVYADFDRMLKELNPDVVVIATPTDSHSRLTIRAAEAGVRGIYCEKPMAVHMGDARLMAKACAASGARLVVGHQRRMSAPYKTMRRLLRSGAIGAPYLLRASCAGDFLSDGTHSVDSLLYLAGDEKVRWVLAAMFRRPNALVPAARRYGHAVESGMMATIEFESGLRAELLTGEVRMPGRGYQDIEVFGEKGRLWRAGDAAQSAVLVQNEEAGGLRVPELDPPDGSNDGLPGVFRSFAHSLRTGEPHPLDASVAMRTMEVVMAAYESARLGERIELPLRQDRFPLDLMPSVKEAEE</sequence>
<evidence type="ECO:0000259" key="3">
    <source>
        <dbReference type="Pfam" id="PF02894"/>
    </source>
</evidence>
<dbReference type="Pfam" id="PF01408">
    <property type="entry name" value="GFO_IDH_MocA"/>
    <property type="match status" value="1"/>
</dbReference>
<accession>A0A7X0SR28</accession>
<comment type="similarity">
    <text evidence="1">Belongs to the Gfo/Idh/MocA family.</text>
</comment>
<dbReference type="InterPro" id="IPR004104">
    <property type="entry name" value="Gfo/Idh/MocA-like_OxRdtase_C"/>
</dbReference>
<reference evidence="4 5" key="1">
    <citation type="submission" date="2020-08" db="EMBL/GenBank/DDBJ databases">
        <title>Cohnella phylogeny.</title>
        <authorList>
            <person name="Dunlap C."/>
        </authorList>
    </citation>
    <scope>NUCLEOTIDE SEQUENCE [LARGE SCALE GENOMIC DNA]</scope>
    <source>
        <strain evidence="4 5">CBP 2801</strain>
    </source>
</reference>
<feature type="domain" description="Gfo/Idh/MocA-like oxidoreductase C-terminal" evidence="3">
    <location>
        <begin position="160"/>
        <end position="328"/>
    </location>
</feature>
<comment type="caution">
    <text evidence="4">The sequence shown here is derived from an EMBL/GenBank/DDBJ whole genome shotgun (WGS) entry which is preliminary data.</text>
</comment>
<keyword evidence="5" id="KW-1185">Reference proteome</keyword>